<proteinExistence type="predicted"/>
<organism evidence="2 3">
    <name type="scientific">Euphydryas editha</name>
    <name type="common">Edith's checkerspot</name>
    <dbReference type="NCBI Taxonomy" id="104508"/>
    <lineage>
        <taxon>Eukaryota</taxon>
        <taxon>Metazoa</taxon>
        <taxon>Ecdysozoa</taxon>
        <taxon>Arthropoda</taxon>
        <taxon>Hexapoda</taxon>
        <taxon>Insecta</taxon>
        <taxon>Pterygota</taxon>
        <taxon>Neoptera</taxon>
        <taxon>Endopterygota</taxon>
        <taxon>Lepidoptera</taxon>
        <taxon>Glossata</taxon>
        <taxon>Ditrysia</taxon>
        <taxon>Papilionoidea</taxon>
        <taxon>Nymphalidae</taxon>
        <taxon>Nymphalinae</taxon>
        <taxon>Euphydryas</taxon>
    </lineage>
</organism>
<dbReference type="Proteomes" id="UP001153954">
    <property type="component" value="Unassembled WGS sequence"/>
</dbReference>
<reference evidence="2" key="1">
    <citation type="submission" date="2022-03" db="EMBL/GenBank/DDBJ databases">
        <authorList>
            <person name="Tunstrom K."/>
        </authorList>
    </citation>
    <scope>NUCLEOTIDE SEQUENCE</scope>
</reference>
<feature type="region of interest" description="Disordered" evidence="1">
    <location>
        <begin position="1"/>
        <end position="25"/>
    </location>
</feature>
<sequence>MTSEKETGVTDKITISIDNSDGEKNDSEIKMAGETNNLSSLNTNGTNCKDLLGVPRQGHRMSFMEEESLKERMRLSLLKQCSAILKQGDERYTKESLHRAFQDEVCF</sequence>
<keyword evidence="3" id="KW-1185">Reference proteome</keyword>
<comment type="caution">
    <text evidence="2">The sequence shown here is derived from an EMBL/GenBank/DDBJ whole genome shotgun (WGS) entry which is preliminary data.</text>
</comment>
<gene>
    <name evidence="2" type="ORF">EEDITHA_LOCUS13625</name>
</gene>
<evidence type="ECO:0000313" key="3">
    <source>
        <dbReference type="Proteomes" id="UP001153954"/>
    </source>
</evidence>
<accession>A0AAU9UG09</accession>
<protein>
    <submittedName>
        <fullName evidence="2">Uncharacterized protein</fullName>
    </submittedName>
</protein>
<evidence type="ECO:0000313" key="2">
    <source>
        <dbReference type="EMBL" id="CAH2098521.1"/>
    </source>
</evidence>
<name>A0AAU9UG09_EUPED</name>
<dbReference type="EMBL" id="CAKOGL010000019">
    <property type="protein sequence ID" value="CAH2098521.1"/>
    <property type="molecule type" value="Genomic_DNA"/>
</dbReference>
<dbReference type="AlphaFoldDB" id="A0AAU9UG09"/>
<evidence type="ECO:0000256" key="1">
    <source>
        <dbReference type="SAM" id="MobiDB-lite"/>
    </source>
</evidence>